<keyword evidence="5" id="KW-0812">Transmembrane</keyword>
<feature type="compositionally biased region" description="Acidic residues" evidence="6">
    <location>
        <begin position="682"/>
        <end position="699"/>
    </location>
</feature>
<dbReference type="Proteomes" id="UP000198341">
    <property type="component" value="Chromosome 9"/>
</dbReference>
<feature type="compositionally biased region" description="Low complexity" evidence="6">
    <location>
        <begin position="90"/>
        <end position="99"/>
    </location>
</feature>
<evidence type="ECO:0000256" key="5">
    <source>
        <dbReference type="RuleBase" id="RU003832"/>
    </source>
</evidence>
<evidence type="ECO:0000259" key="7">
    <source>
        <dbReference type="Pfam" id="PF00852"/>
    </source>
</evidence>
<feature type="region of interest" description="Disordered" evidence="6">
    <location>
        <begin position="605"/>
        <end position="632"/>
    </location>
</feature>
<dbReference type="eggNOG" id="KOG2619">
    <property type="taxonomic scope" value="Eukaryota"/>
</dbReference>
<comment type="similarity">
    <text evidence="2 5">Belongs to the glycosyltransferase 10 family.</text>
</comment>
<dbReference type="InterPro" id="IPR001503">
    <property type="entry name" value="Glyco_trans_10"/>
</dbReference>
<protein>
    <recommendedName>
        <fullName evidence="5">Fucosyltransferase</fullName>
        <ecNumber evidence="5">2.4.1.-</ecNumber>
    </recommendedName>
</protein>
<dbReference type="InterPro" id="IPR055270">
    <property type="entry name" value="Glyco_tran_10_C"/>
</dbReference>
<keyword evidence="5" id="KW-0333">Golgi apparatus</keyword>
<feature type="compositionally biased region" description="Acidic residues" evidence="6">
    <location>
        <begin position="605"/>
        <end position="627"/>
    </location>
</feature>
<evidence type="ECO:0000313" key="9">
    <source>
        <dbReference type="Proteomes" id="UP000198341"/>
    </source>
</evidence>
<feature type="compositionally biased region" description="Basic and acidic residues" evidence="6">
    <location>
        <begin position="700"/>
        <end position="712"/>
    </location>
</feature>
<evidence type="ECO:0000313" key="8">
    <source>
        <dbReference type="EMBL" id="CCO66879.1"/>
    </source>
</evidence>
<accession>K8FIH9</accession>
<evidence type="ECO:0000256" key="4">
    <source>
        <dbReference type="ARBA" id="ARBA00022679"/>
    </source>
</evidence>
<feature type="compositionally biased region" description="Basic and acidic residues" evidence="6">
    <location>
        <begin position="8"/>
        <end position="17"/>
    </location>
</feature>
<dbReference type="GO" id="GO:0046920">
    <property type="term" value="F:alpha-(1-&gt;3)-fucosyltransferase activity"/>
    <property type="evidence" value="ECO:0007669"/>
    <property type="project" value="TreeGrafter"/>
</dbReference>
<dbReference type="Pfam" id="PF00852">
    <property type="entry name" value="Glyco_transf_10"/>
    <property type="match status" value="1"/>
</dbReference>
<dbReference type="AlphaFoldDB" id="K8FIH9"/>
<feature type="region of interest" description="Disordered" evidence="6">
    <location>
        <begin position="650"/>
        <end position="721"/>
    </location>
</feature>
<feature type="region of interest" description="Disordered" evidence="6">
    <location>
        <begin position="1"/>
        <end position="40"/>
    </location>
</feature>
<feature type="region of interest" description="Disordered" evidence="6">
    <location>
        <begin position="83"/>
        <end position="114"/>
    </location>
</feature>
<evidence type="ECO:0000256" key="2">
    <source>
        <dbReference type="ARBA" id="ARBA00008919"/>
    </source>
</evidence>
<dbReference type="PANTHER" id="PTHR11929">
    <property type="entry name" value="ALPHA- 1,3 -FUCOSYLTRANSFERASE"/>
    <property type="match status" value="1"/>
</dbReference>
<evidence type="ECO:0000256" key="1">
    <source>
        <dbReference type="ARBA" id="ARBA00004922"/>
    </source>
</evidence>
<organism evidence="8 9">
    <name type="scientific">Bathycoccus prasinos</name>
    <dbReference type="NCBI Taxonomy" id="41875"/>
    <lineage>
        <taxon>Eukaryota</taxon>
        <taxon>Viridiplantae</taxon>
        <taxon>Chlorophyta</taxon>
        <taxon>Mamiellophyceae</taxon>
        <taxon>Mamiellales</taxon>
        <taxon>Bathycoccaceae</taxon>
        <taxon>Bathycoccus</taxon>
    </lineage>
</organism>
<evidence type="ECO:0000256" key="3">
    <source>
        <dbReference type="ARBA" id="ARBA00022676"/>
    </source>
</evidence>
<proteinExistence type="inferred from homology"/>
<dbReference type="KEGG" id="bpg:Bathy09g02690"/>
<dbReference type="RefSeq" id="XP_007511319.1">
    <property type="nucleotide sequence ID" value="XM_007511257.1"/>
</dbReference>
<keyword evidence="5" id="KW-0472">Membrane</keyword>
<name>K8FIH9_9CHLO</name>
<feature type="compositionally biased region" description="Basic and acidic residues" evidence="6">
    <location>
        <begin position="662"/>
        <end position="673"/>
    </location>
</feature>
<feature type="domain" description="Fucosyltransferase C-terminal" evidence="7">
    <location>
        <begin position="335"/>
        <end position="485"/>
    </location>
</feature>
<dbReference type="EC" id="2.4.1.-" evidence="5"/>
<reference evidence="8 9" key="1">
    <citation type="submission" date="2011-10" db="EMBL/GenBank/DDBJ databases">
        <authorList>
            <person name="Genoscope - CEA"/>
        </authorList>
    </citation>
    <scope>NUCLEOTIDE SEQUENCE [LARGE SCALE GENOMIC DNA]</scope>
    <source>
        <strain evidence="8 9">RCC 1105</strain>
    </source>
</reference>
<sequence>MRAQYYRSVEDDVEQRRVSTLGENDDDDERADDAAGKGFGSSPFSRVSAFALGAVALLGFGTIASSRSSNSYNSARGSVSFRLGSRHHSSSSSSSSSSSANSRLGDGPDGAPICSQDLRMIEDKMSDGANANDPIKLAIQNDIPNLSVFPSIDPNWAHHKSSWYHTPAFSGSSGDDGFVMCLPGEWDDSYTYNFDSMFQEGMCIKEVRTDVQNGDFTGCDVRVFSQFAYIFKNDFKQGNITSRAEDNVFHPPPKLSSDVVDFYYAHESPDHYGYELRGESEYSQKSLANMQYLAWFNGDPDSNLRSSVWYPFGPSVGSLMRDFKYFTKAKEERIPVVAWMSKDCVQRDRINLLVALSKHFPVFSMGRCEQNIAPPPDDVGRLGDFEQQQEMKSNYMFYFALENGVQCPHYMTEKIFDALTRGSIPIYIGWDGFDDYIPSKDAVIDLRDYASIDQLAAKLAQIATSESEYNKFHAWRRKSPSEWPLKFRNLVRQVSSDLKFGICSTLKEGPSKHPPVEPFGRAPTDKCDHGVNIMGTPANQYPGRPAEWWEVLGWKADTAGEVPKVEVADPKQFLTQKCDKVHHPECWDLNMPGLVSYAEVLYASEADDSEEDAEESGVENEEEDEQEVEKAHESFVEVMEDVVDEVEDAFDGDDEDDDALSDDSRTSSNERSHSSHHHHRDDDDEDEEEEEDEDEDEDESGSRSDLQAKGKEVIGMLENPATTPSDLLLLRKELELLEKENALLTVKEKAARLGVEV</sequence>
<dbReference type="PANTHER" id="PTHR11929:SF194">
    <property type="entry name" value="ALPHA-(1,3)-FUCOSYLTRANSFERASE 10"/>
    <property type="match status" value="1"/>
</dbReference>
<evidence type="ECO:0000256" key="6">
    <source>
        <dbReference type="SAM" id="MobiDB-lite"/>
    </source>
</evidence>
<keyword evidence="3 5" id="KW-0328">Glycosyltransferase</keyword>
<keyword evidence="9" id="KW-1185">Reference proteome</keyword>
<dbReference type="SUPFAM" id="SSF53756">
    <property type="entry name" value="UDP-Glycosyltransferase/glycogen phosphorylase"/>
    <property type="match status" value="1"/>
</dbReference>
<dbReference type="EMBL" id="FO082270">
    <property type="protein sequence ID" value="CCO66879.1"/>
    <property type="molecule type" value="Genomic_DNA"/>
</dbReference>
<comment type="subcellular location">
    <subcellularLocation>
        <location evidence="5">Golgi apparatus</location>
        <location evidence="5">Golgi stack membrane</location>
        <topology evidence="5">Single-pass type II membrane protein</topology>
    </subcellularLocation>
</comment>
<gene>
    <name evidence="8" type="ORF">Bathy09g02690</name>
</gene>
<dbReference type="UniPathway" id="UPA00378"/>
<dbReference type="Gene3D" id="3.40.50.11660">
    <property type="entry name" value="Glycosyl transferase family 10, C-terminal domain"/>
    <property type="match status" value="1"/>
</dbReference>
<dbReference type="GO" id="GO:0032580">
    <property type="term" value="C:Golgi cisterna membrane"/>
    <property type="evidence" value="ECO:0007669"/>
    <property type="project" value="UniProtKB-SubCell"/>
</dbReference>
<dbReference type="InterPro" id="IPR038577">
    <property type="entry name" value="GT10-like_C_sf"/>
</dbReference>
<feature type="compositionally biased region" description="Acidic residues" evidence="6">
    <location>
        <begin position="650"/>
        <end position="661"/>
    </location>
</feature>
<comment type="pathway">
    <text evidence="1">Protein modification; protein glycosylation.</text>
</comment>
<dbReference type="OrthoDB" id="498742at2759"/>
<keyword evidence="4 5" id="KW-0808">Transferase</keyword>
<dbReference type="GeneID" id="19013776"/>